<accession>A0A927QGX1</accession>
<feature type="signal peptide" evidence="1">
    <location>
        <begin position="1"/>
        <end position="27"/>
    </location>
</feature>
<evidence type="ECO:0008006" key="6">
    <source>
        <dbReference type="Google" id="ProtNLM"/>
    </source>
</evidence>
<dbReference type="Proteomes" id="UP001282474">
    <property type="component" value="Unassembled WGS sequence"/>
</dbReference>
<reference evidence="2" key="1">
    <citation type="submission" date="2020-09" db="EMBL/GenBank/DDBJ databases">
        <title>Streptomyces canutascabiei sp. nov., which causes potato common scab and is distributed across the world.</title>
        <authorList>
            <person name="Nguyen H.P."/>
            <person name="Weisberg A.J."/>
            <person name="Chang J.H."/>
            <person name="Clarke C.R."/>
        </authorList>
    </citation>
    <scope>NUCLEOTIDE SEQUENCE</scope>
    <source>
        <strain evidence="2">ID-01-6.2a</strain>
    </source>
</reference>
<evidence type="ECO:0000313" key="4">
    <source>
        <dbReference type="Proteomes" id="UP000661025"/>
    </source>
</evidence>
<organism evidence="2 4">
    <name type="scientific">Streptomyces caniscabiei</name>
    <dbReference type="NCBI Taxonomy" id="2746961"/>
    <lineage>
        <taxon>Bacteria</taxon>
        <taxon>Bacillati</taxon>
        <taxon>Actinomycetota</taxon>
        <taxon>Actinomycetes</taxon>
        <taxon>Kitasatosporales</taxon>
        <taxon>Streptomycetaceae</taxon>
        <taxon>Streptomyces</taxon>
    </lineage>
</organism>
<sequence length="136" mass="15006">MRKSIASALAVVALGGSLGLTATQASAAPATKVLPFQFNTNEVQKVEDDAKFKTTAKGKVQFTITKKSWDHGIGIRLITCGKDWKSLTGWKEFKKKKGQYYTFDKSLKKNQCFKIQAGRSWAGYIDGKLKGKIKKA</sequence>
<dbReference type="EMBL" id="JARAWJ010000020">
    <property type="protein sequence ID" value="MDX3040493.1"/>
    <property type="molecule type" value="Genomic_DNA"/>
</dbReference>
<proteinExistence type="predicted"/>
<keyword evidence="1" id="KW-0732">Signal</keyword>
<dbReference type="AlphaFoldDB" id="A0A927QGX1"/>
<reference evidence="3 5" key="2">
    <citation type="journal article" date="2023" name="Microb. Genom.">
        <title>Mesoterricola silvestris gen. nov., sp. nov., Mesoterricola sediminis sp. nov., Geothrix oryzae sp. nov., Geothrix edaphica sp. nov., Geothrix rubra sp. nov., and Geothrix limicola sp. nov., six novel members of Acidobacteriota isolated from soils.</title>
        <authorList>
            <person name="Weisberg A.J."/>
            <person name="Pearce E."/>
            <person name="Kramer C.G."/>
            <person name="Chang J.H."/>
            <person name="Clarke C.R."/>
        </authorList>
    </citation>
    <scope>NUCLEOTIDE SEQUENCE [LARGE SCALE GENOMIC DNA]</scope>
    <source>
        <strain evidence="3 5">NE20-4-1</strain>
    </source>
</reference>
<keyword evidence="5" id="KW-1185">Reference proteome</keyword>
<protein>
    <recommendedName>
        <fullName evidence="6">Secreted protein</fullName>
    </recommendedName>
</protein>
<evidence type="ECO:0000313" key="2">
    <source>
        <dbReference type="EMBL" id="MBD9726643.1"/>
    </source>
</evidence>
<name>A0A927QGX1_9ACTN</name>
<dbReference type="Proteomes" id="UP000661025">
    <property type="component" value="Unassembled WGS sequence"/>
</dbReference>
<dbReference type="EMBL" id="JACYXT010000012">
    <property type="protein sequence ID" value="MBD9726643.1"/>
    <property type="molecule type" value="Genomic_DNA"/>
</dbReference>
<evidence type="ECO:0000256" key="1">
    <source>
        <dbReference type="SAM" id="SignalP"/>
    </source>
</evidence>
<dbReference type="RefSeq" id="WP_060883291.1">
    <property type="nucleotide sequence ID" value="NZ_CP119182.1"/>
</dbReference>
<dbReference type="GeneID" id="79930487"/>
<comment type="caution">
    <text evidence="2">The sequence shown here is derived from an EMBL/GenBank/DDBJ whole genome shotgun (WGS) entry which is preliminary data.</text>
</comment>
<feature type="chain" id="PRO_5036759118" description="Secreted protein" evidence="1">
    <location>
        <begin position="28"/>
        <end position="136"/>
    </location>
</feature>
<evidence type="ECO:0000313" key="5">
    <source>
        <dbReference type="Proteomes" id="UP001282474"/>
    </source>
</evidence>
<gene>
    <name evidence="2" type="ORF">IHE70_26255</name>
    <name evidence="3" type="ORF">PV383_25415</name>
</gene>
<evidence type="ECO:0000313" key="3">
    <source>
        <dbReference type="EMBL" id="MDX3040493.1"/>
    </source>
</evidence>